<evidence type="ECO:0000313" key="2">
    <source>
        <dbReference type="Proteomes" id="UP000198711"/>
    </source>
</evidence>
<dbReference type="EMBL" id="FNNO01000001">
    <property type="protein sequence ID" value="SDW03491.1"/>
    <property type="molecule type" value="Genomic_DNA"/>
</dbReference>
<evidence type="ECO:0000313" key="1">
    <source>
        <dbReference type="EMBL" id="SDW03491.1"/>
    </source>
</evidence>
<dbReference type="AlphaFoldDB" id="A0A8X8IC81"/>
<dbReference type="Proteomes" id="UP000198711">
    <property type="component" value="Unassembled WGS sequence"/>
</dbReference>
<comment type="caution">
    <text evidence="1">The sequence shown here is derived from an EMBL/GenBank/DDBJ whole genome shotgun (WGS) entry which is preliminary data.</text>
</comment>
<proteinExistence type="predicted"/>
<name>A0A8X8IC81_9BACT</name>
<dbReference type="RefSeq" id="WP_139173796.1">
    <property type="nucleotide sequence ID" value="NZ_FNNO01000001.1"/>
</dbReference>
<sequence>MKQVKIALFLLPVLGCKKGVEQTPVEQRYDFKINWIILSASRPWAATDTSGNYITNYQFSQIAMKTDSAQYYVSRGTFSECFDCSNTYCYRLRYLSKEALLDTTVVANPVDSCQCDQFISYKINPSLRGKPLFEVYNLVTKKIYNLMYADSDMIISTSYGLKAPDKKQMMDAYNYFIFKQPDTLKYNEFL</sequence>
<gene>
    <name evidence="1" type="ORF">SAMN05444410_10175</name>
</gene>
<keyword evidence="2" id="KW-1185">Reference proteome</keyword>
<reference evidence="1 2" key="1">
    <citation type="submission" date="2016-10" db="EMBL/GenBank/DDBJ databases">
        <authorList>
            <person name="Varghese N."/>
            <person name="Submissions S."/>
        </authorList>
    </citation>
    <scope>NUCLEOTIDE SEQUENCE [LARGE SCALE GENOMIC DNA]</scope>
    <source>
        <strain evidence="1 2">DSM 25353</strain>
    </source>
</reference>
<organism evidence="1 2">
    <name type="scientific">Hydrobacter penzbergensis</name>
    <dbReference type="NCBI Taxonomy" id="1235997"/>
    <lineage>
        <taxon>Bacteria</taxon>
        <taxon>Pseudomonadati</taxon>
        <taxon>Bacteroidota</taxon>
        <taxon>Chitinophagia</taxon>
        <taxon>Chitinophagales</taxon>
        <taxon>Chitinophagaceae</taxon>
        <taxon>Hydrobacter</taxon>
    </lineage>
</organism>
<accession>A0A8X8IC81</accession>
<protein>
    <submittedName>
        <fullName evidence="1">Uncharacterized protein</fullName>
    </submittedName>
</protein>